<reference evidence="2 3" key="1">
    <citation type="journal article" date="2021" name="Int. J. Syst. Evol. Microbiol.">
        <title>&lt;i&gt;Pectobacterium quasiaquaticum&lt;/i&gt; sp. nov., isolated from waterways.</title>
        <authorList>
            <person name="Ben Moussa H."/>
            <person name="Pedron J."/>
            <person name="Bertrand C."/>
            <person name="Hecquet A."/>
            <person name="Barny M.A."/>
        </authorList>
    </citation>
    <scope>NUCLEOTIDE SEQUENCE [LARGE SCALE GENOMIC DNA]</scope>
    <source>
        <strain evidence="2 3">A477-S1-J17</strain>
    </source>
</reference>
<dbReference type="PANTHER" id="PTHR39639">
    <property type="entry name" value="CHROMOSOME 16, WHOLE GENOME SHOTGUN SEQUENCE"/>
    <property type="match status" value="1"/>
</dbReference>
<accession>A0A9Q2IES7</accession>
<evidence type="ECO:0000313" key="2">
    <source>
        <dbReference type="EMBL" id="URG50100.1"/>
    </source>
</evidence>
<dbReference type="AlphaFoldDB" id="A0A9Q2IES7"/>
<proteinExistence type="predicted"/>
<dbReference type="PANTHER" id="PTHR39639:SF1">
    <property type="entry name" value="DUF262 DOMAIN-CONTAINING PROTEIN"/>
    <property type="match status" value="1"/>
</dbReference>
<feature type="domain" description="GmrSD restriction endonucleases N-terminal" evidence="1">
    <location>
        <begin position="24"/>
        <end position="185"/>
    </location>
</feature>
<dbReference type="EMBL" id="CP065177">
    <property type="protein sequence ID" value="URG50100.1"/>
    <property type="molecule type" value="Genomic_DNA"/>
</dbReference>
<evidence type="ECO:0000259" key="1">
    <source>
        <dbReference type="Pfam" id="PF03235"/>
    </source>
</evidence>
<dbReference type="Pfam" id="PF03235">
    <property type="entry name" value="GmrSD_N"/>
    <property type="match status" value="1"/>
</dbReference>
<dbReference type="Proteomes" id="UP000806577">
    <property type="component" value="Chromosome"/>
</dbReference>
<protein>
    <submittedName>
        <fullName evidence="2">DUF262 domain-containing protein</fullName>
    </submittedName>
</protein>
<dbReference type="KEGG" id="pqu:IG609_006110"/>
<dbReference type="InterPro" id="IPR004919">
    <property type="entry name" value="GmrSD_N"/>
</dbReference>
<keyword evidence="3" id="KW-1185">Reference proteome</keyword>
<name>A0A9Q2IES7_9GAMM</name>
<sequence length="373" mass="43073">MSLIDEINKARLQVHTDSYPMSIGEMVNLYRDGDLDIHPEFQRVYRWSEEQKSKLIESILLGIPLPSIFVSQRPDGVWDVVDGLQRLSTIFSFLGELKKTDGSLAKPLELRATKYLPSLEGKVWDDPQNPAREVDMEIKRVFKREKLDIKIIKRESEGDTKFELFQRLNTGGSKLSDQEVRNCMLLMLNAEAFEWLQTIAQDDNFRITTPLSSKQIQECYAQELAFRLIVQRHYDEELRKAHSDVGPYLNAELGRIFSQEKPIIDYGNERAVFEKTFKLFNLALEDNSFKKFNHQKNRLEGAISIPVYEALATALSLYIEANPEHDETQTIQKINTASKLLTQTQEFLDVIDKSVRPLDRMIAMISIGKELIK</sequence>
<gene>
    <name evidence="2" type="ORF">IG609_006110</name>
</gene>
<evidence type="ECO:0000313" key="3">
    <source>
        <dbReference type="Proteomes" id="UP000806577"/>
    </source>
</evidence>
<dbReference type="RefSeq" id="WP_193399329.1">
    <property type="nucleotide sequence ID" value="NZ_CP065177.1"/>
</dbReference>
<organism evidence="2 3">
    <name type="scientific">Pectobacterium quasiaquaticum</name>
    <dbReference type="NCBI Taxonomy" id="2774015"/>
    <lineage>
        <taxon>Bacteria</taxon>
        <taxon>Pseudomonadati</taxon>
        <taxon>Pseudomonadota</taxon>
        <taxon>Gammaproteobacteria</taxon>
        <taxon>Enterobacterales</taxon>
        <taxon>Pectobacteriaceae</taxon>
        <taxon>Pectobacterium</taxon>
    </lineage>
</organism>